<accession>A0A2Z5Y502</accession>
<dbReference type="Proteomes" id="UP000269226">
    <property type="component" value="Plasmid pMP19"/>
</dbReference>
<sequence length="40" mass="5165">MTELRDKYQLDSYWRFKFDELCEKYEKKLNRTVKIKKMQM</sequence>
<protein>
    <submittedName>
        <fullName evidence="1">Uncharacterized protein</fullName>
    </submittedName>
</protein>
<evidence type="ECO:0000313" key="2">
    <source>
        <dbReference type="Proteomes" id="UP000269226"/>
    </source>
</evidence>
<keyword evidence="1" id="KW-0614">Plasmid</keyword>
<dbReference type="EMBL" id="AP018494">
    <property type="protein sequence ID" value="BBC61888.1"/>
    <property type="molecule type" value="Genomic_DNA"/>
</dbReference>
<gene>
    <name evidence="1" type="ORF">DAT561_p0026</name>
</gene>
<dbReference type="AlphaFoldDB" id="A0A2Z5Y502"/>
<geneLocation type="plasmid" evidence="2">
    <name>pmp19 dat561 dna</name>
</geneLocation>
<proteinExistence type="predicted"/>
<reference evidence="1 2" key="1">
    <citation type="submission" date="2018-01" db="EMBL/GenBank/DDBJ databases">
        <title>Whole genome sequence of Melissococcus plutonius DAT561.</title>
        <authorList>
            <person name="Okumura K."/>
            <person name="Takamatsu D."/>
            <person name="Okura M."/>
        </authorList>
    </citation>
    <scope>NUCLEOTIDE SEQUENCE [LARGE SCALE GENOMIC DNA]</scope>
    <source>
        <strain evidence="1 2">DAT561</strain>
        <plasmid evidence="2">pmp19 dat561 dna</plasmid>
    </source>
</reference>
<evidence type="ECO:0000313" key="1">
    <source>
        <dbReference type="EMBL" id="BBC61888.1"/>
    </source>
</evidence>
<name>A0A2Z5Y502_9ENTE</name>
<organism evidence="1 2">
    <name type="scientific">Melissococcus plutonius</name>
    <dbReference type="NCBI Taxonomy" id="33970"/>
    <lineage>
        <taxon>Bacteria</taxon>
        <taxon>Bacillati</taxon>
        <taxon>Bacillota</taxon>
        <taxon>Bacilli</taxon>
        <taxon>Lactobacillales</taxon>
        <taxon>Enterococcaceae</taxon>
        <taxon>Melissococcus</taxon>
    </lineage>
</organism>